<dbReference type="InterPro" id="IPR002347">
    <property type="entry name" value="SDR_fam"/>
</dbReference>
<keyword evidence="8" id="KW-0275">Fatty acid biosynthesis</keyword>
<organism evidence="11 12">
    <name type="scientific">Diploscapter pachys</name>
    <dbReference type="NCBI Taxonomy" id="2018661"/>
    <lineage>
        <taxon>Eukaryota</taxon>
        <taxon>Metazoa</taxon>
        <taxon>Ecdysozoa</taxon>
        <taxon>Nematoda</taxon>
        <taxon>Chromadorea</taxon>
        <taxon>Rhabditida</taxon>
        <taxon>Rhabditina</taxon>
        <taxon>Rhabditomorpha</taxon>
        <taxon>Rhabditoidea</taxon>
        <taxon>Rhabditidae</taxon>
        <taxon>Diploscapter</taxon>
    </lineage>
</organism>
<dbReference type="PANTHER" id="PTHR43086">
    <property type="entry name" value="VERY-LONG-CHAIN 3-OXOOACYL-COA REDUCTASE"/>
    <property type="match status" value="1"/>
</dbReference>
<dbReference type="PIRSF" id="PIRSF000126">
    <property type="entry name" value="11-beta-HSD1"/>
    <property type="match status" value="1"/>
</dbReference>
<evidence type="ECO:0000256" key="4">
    <source>
        <dbReference type="ARBA" id="ARBA00022857"/>
    </source>
</evidence>
<sequence length="317" mass="34932">MACQCLVNAAGYTLLALVGYKLLSVFIRILGPYLLFPGVDLKNKAKGGWAVVTGATDGIGKAYAFELARRGFNIVLVSRTQSKLNDVKKELNEKFSNTEVRTFAFDFARSVTRQEYQPMIDELNKLEVGVLVNNVGMSYDYPESLHKMEGGLDRVTDITVINTLPVTLLTAALLPQMVSRNAGVVVNLSSGSANYPMALWAVYSSTKKYVQWLSEILRREYANKGITIQTISPMLVCSNMSKVKRSSFFTPNATSFARSAISTIGKTDDTSGYMSHQIQVEVMGLLPSFVRDYLINSMSTGTRAAALKKKAREAKNE</sequence>
<evidence type="ECO:0000256" key="10">
    <source>
        <dbReference type="SAM" id="Phobius"/>
    </source>
</evidence>
<keyword evidence="2" id="KW-0444">Lipid biosynthesis</keyword>
<reference evidence="11 12" key="1">
    <citation type="journal article" date="2017" name="Curr. Biol.">
        <title>Genome architecture and evolution of a unichromosomal asexual nematode.</title>
        <authorList>
            <person name="Fradin H."/>
            <person name="Zegar C."/>
            <person name="Gutwein M."/>
            <person name="Lucas J."/>
            <person name="Kovtun M."/>
            <person name="Corcoran D."/>
            <person name="Baugh L.R."/>
            <person name="Kiontke K."/>
            <person name="Gunsalus K."/>
            <person name="Fitch D.H."/>
            <person name="Piano F."/>
        </authorList>
    </citation>
    <scope>NUCLEOTIDE SEQUENCE [LARGE SCALE GENOMIC DNA]</scope>
    <source>
        <strain evidence="11">PF1309</strain>
    </source>
</reference>
<keyword evidence="12" id="KW-1185">Reference proteome</keyword>
<dbReference type="PANTHER" id="PTHR43086:SF2">
    <property type="entry name" value="HYDROXYSTEROID DEHYDROGENASE-LIKE PROTEIN 1"/>
    <property type="match status" value="1"/>
</dbReference>
<dbReference type="OrthoDB" id="5545019at2759"/>
<dbReference type="GO" id="GO:0030497">
    <property type="term" value="P:fatty acid elongation"/>
    <property type="evidence" value="ECO:0007669"/>
    <property type="project" value="TreeGrafter"/>
</dbReference>
<keyword evidence="5" id="KW-0752">Steroid biosynthesis</keyword>
<keyword evidence="10" id="KW-0812">Transmembrane</keyword>
<dbReference type="FunFam" id="3.40.50.720:FF:000467">
    <property type="entry name" value="Steroid dehydrogenase 4"/>
    <property type="match status" value="1"/>
</dbReference>
<dbReference type="PROSITE" id="PS00061">
    <property type="entry name" value="ADH_SHORT"/>
    <property type="match status" value="1"/>
</dbReference>
<keyword evidence="10" id="KW-0472">Membrane</keyword>
<name>A0A2A2LAJ8_9BILA</name>
<dbReference type="GO" id="GO:0016491">
    <property type="term" value="F:oxidoreductase activity"/>
    <property type="evidence" value="ECO:0007669"/>
    <property type="project" value="UniProtKB-KW"/>
</dbReference>
<evidence type="ECO:0000256" key="8">
    <source>
        <dbReference type="ARBA" id="ARBA00023160"/>
    </source>
</evidence>
<keyword evidence="10" id="KW-1133">Transmembrane helix</keyword>
<evidence type="ECO:0000256" key="7">
    <source>
        <dbReference type="ARBA" id="ARBA00023098"/>
    </source>
</evidence>
<dbReference type="InterPro" id="IPR020904">
    <property type="entry name" value="Sc_DH/Rdtase_CS"/>
</dbReference>
<evidence type="ECO:0000256" key="9">
    <source>
        <dbReference type="ARBA" id="ARBA00038261"/>
    </source>
</evidence>
<evidence type="ECO:0000256" key="3">
    <source>
        <dbReference type="ARBA" id="ARBA00022832"/>
    </source>
</evidence>
<keyword evidence="4" id="KW-0521">NADP</keyword>
<evidence type="ECO:0000256" key="5">
    <source>
        <dbReference type="ARBA" id="ARBA00022955"/>
    </source>
</evidence>
<dbReference type="EMBL" id="LIAE01006973">
    <property type="protein sequence ID" value="PAV83276.1"/>
    <property type="molecule type" value="Genomic_DNA"/>
</dbReference>
<evidence type="ECO:0000313" key="12">
    <source>
        <dbReference type="Proteomes" id="UP000218231"/>
    </source>
</evidence>
<dbReference type="AlphaFoldDB" id="A0A2A2LAJ8"/>
<accession>A0A2A2LAJ8</accession>
<feature type="transmembrane region" description="Helical" evidence="10">
    <location>
        <begin position="12"/>
        <end position="36"/>
    </location>
</feature>
<keyword evidence="3" id="KW-0276">Fatty acid metabolism</keyword>
<proteinExistence type="inferred from homology"/>
<evidence type="ECO:0008006" key="13">
    <source>
        <dbReference type="Google" id="ProtNLM"/>
    </source>
</evidence>
<dbReference type="PRINTS" id="PR00081">
    <property type="entry name" value="GDHRDH"/>
</dbReference>
<protein>
    <recommendedName>
        <fullName evidence="13">Very-long-chain 3-oxoacyl-CoA reductase</fullName>
    </recommendedName>
</protein>
<dbReference type="GO" id="GO:0006694">
    <property type="term" value="P:steroid biosynthetic process"/>
    <property type="evidence" value="ECO:0007669"/>
    <property type="project" value="UniProtKB-KW"/>
</dbReference>
<evidence type="ECO:0000256" key="1">
    <source>
        <dbReference type="ARBA" id="ARBA00005194"/>
    </source>
</evidence>
<dbReference type="Proteomes" id="UP000218231">
    <property type="component" value="Unassembled WGS sequence"/>
</dbReference>
<dbReference type="SUPFAM" id="SSF51735">
    <property type="entry name" value="NAD(P)-binding Rossmann-fold domains"/>
    <property type="match status" value="1"/>
</dbReference>
<keyword evidence="7" id="KW-0443">Lipid metabolism</keyword>
<keyword evidence="6" id="KW-0560">Oxidoreductase</keyword>
<evidence type="ECO:0000256" key="2">
    <source>
        <dbReference type="ARBA" id="ARBA00022516"/>
    </source>
</evidence>
<dbReference type="STRING" id="2018661.A0A2A2LAJ8"/>
<evidence type="ECO:0000313" key="11">
    <source>
        <dbReference type="EMBL" id="PAV83276.1"/>
    </source>
</evidence>
<comment type="pathway">
    <text evidence="1">Lipid metabolism; fatty acid biosynthesis.</text>
</comment>
<comment type="caution">
    <text evidence="11">The sequence shown here is derived from an EMBL/GenBank/DDBJ whole genome shotgun (WGS) entry which is preliminary data.</text>
</comment>
<comment type="similarity">
    <text evidence="9">Belongs to the short-chain dehydrogenases/reductases (SDR) family. 17-beta-HSD 3 subfamily.</text>
</comment>
<dbReference type="CDD" id="cd05356">
    <property type="entry name" value="17beta-HSD1_like_SDR_c"/>
    <property type="match status" value="1"/>
</dbReference>
<dbReference type="Gene3D" id="3.40.50.720">
    <property type="entry name" value="NAD(P)-binding Rossmann-like Domain"/>
    <property type="match status" value="1"/>
</dbReference>
<dbReference type="GO" id="GO:0005783">
    <property type="term" value="C:endoplasmic reticulum"/>
    <property type="evidence" value="ECO:0007669"/>
    <property type="project" value="TreeGrafter"/>
</dbReference>
<evidence type="ECO:0000256" key="6">
    <source>
        <dbReference type="ARBA" id="ARBA00023002"/>
    </source>
</evidence>
<gene>
    <name evidence="11" type="ORF">WR25_19821</name>
</gene>
<dbReference type="Pfam" id="PF00106">
    <property type="entry name" value="adh_short"/>
    <property type="match status" value="1"/>
</dbReference>
<dbReference type="InterPro" id="IPR036291">
    <property type="entry name" value="NAD(P)-bd_dom_sf"/>
</dbReference>